<proteinExistence type="inferred from homology"/>
<feature type="compositionally biased region" description="Basic residues" evidence="10">
    <location>
        <begin position="90"/>
        <end position="106"/>
    </location>
</feature>
<feature type="transmembrane region" description="Helical" evidence="9">
    <location>
        <begin position="594"/>
        <end position="614"/>
    </location>
</feature>
<dbReference type="SUPFAM" id="SSF55804">
    <property type="entry name" value="Phoshotransferase/anion transport protein"/>
    <property type="match status" value="1"/>
</dbReference>
<dbReference type="Gene3D" id="1.10.287.570">
    <property type="entry name" value="Helical hairpin bin"/>
    <property type="match status" value="1"/>
</dbReference>
<protein>
    <recommendedName>
        <fullName evidence="9">Anion exchange protein</fullName>
    </recommendedName>
</protein>
<keyword evidence="8 9" id="KW-0472">Membrane</keyword>
<evidence type="ECO:0000256" key="9">
    <source>
        <dbReference type="RuleBase" id="RU362035"/>
    </source>
</evidence>
<dbReference type="InterPro" id="IPR016152">
    <property type="entry name" value="PTrfase/Anion_transptr"/>
</dbReference>
<keyword evidence="6 9" id="KW-1133">Transmembrane helix</keyword>
<evidence type="ECO:0000256" key="3">
    <source>
        <dbReference type="ARBA" id="ARBA00022448"/>
    </source>
</evidence>
<dbReference type="RefSeq" id="XP_022104601.1">
    <property type="nucleotide sequence ID" value="XM_022248909.1"/>
</dbReference>
<keyword evidence="5 9" id="KW-0812">Transmembrane</keyword>
<feature type="compositionally biased region" description="Basic and acidic residues" evidence="10">
    <location>
        <begin position="1159"/>
        <end position="1195"/>
    </location>
</feature>
<feature type="transmembrane region" description="Helical" evidence="9">
    <location>
        <begin position="566"/>
        <end position="587"/>
    </location>
</feature>
<evidence type="ECO:0000256" key="7">
    <source>
        <dbReference type="ARBA" id="ARBA00023065"/>
    </source>
</evidence>
<evidence type="ECO:0000259" key="12">
    <source>
        <dbReference type="Pfam" id="PF07565"/>
    </source>
</evidence>
<feature type="region of interest" description="Disordered" evidence="10">
    <location>
        <begin position="259"/>
        <end position="279"/>
    </location>
</feature>
<dbReference type="InterPro" id="IPR013769">
    <property type="entry name" value="Band3_cytoplasmic_dom"/>
</dbReference>
<dbReference type="PRINTS" id="PR01231">
    <property type="entry name" value="HCO3TRNSPORT"/>
</dbReference>
<keyword evidence="13" id="KW-1185">Reference proteome</keyword>
<feature type="region of interest" description="Disordered" evidence="10">
    <location>
        <begin position="327"/>
        <end position="369"/>
    </location>
</feature>
<feature type="region of interest" description="Disordered" evidence="10">
    <location>
        <begin position="1159"/>
        <end position="1213"/>
    </location>
</feature>
<evidence type="ECO:0000256" key="8">
    <source>
        <dbReference type="ARBA" id="ARBA00023136"/>
    </source>
</evidence>
<dbReference type="PANTHER" id="PTHR11453:SF36">
    <property type="entry name" value="ANION EXCHANGE PROTEIN"/>
    <property type="match status" value="1"/>
</dbReference>
<organism evidence="13 14">
    <name type="scientific">Acanthaster planci</name>
    <name type="common">Crown-of-thorns starfish</name>
    <dbReference type="NCBI Taxonomy" id="133434"/>
    <lineage>
        <taxon>Eukaryota</taxon>
        <taxon>Metazoa</taxon>
        <taxon>Echinodermata</taxon>
        <taxon>Eleutherozoa</taxon>
        <taxon>Asterozoa</taxon>
        <taxon>Asteroidea</taxon>
        <taxon>Valvatacea</taxon>
        <taxon>Valvatida</taxon>
        <taxon>Acanthasteridae</taxon>
        <taxon>Acanthaster</taxon>
    </lineage>
</organism>
<feature type="compositionally biased region" description="Basic residues" evidence="10">
    <location>
        <begin position="259"/>
        <end position="272"/>
    </location>
</feature>
<evidence type="ECO:0000256" key="1">
    <source>
        <dbReference type="ARBA" id="ARBA00004554"/>
    </source>
</evidence>
<dbReference type="NCBIfam" id="TIGR00834">
    <property type="entry name" value="ae"/>
    <property type="match status" value="1"/>
</dbReference>
<keyword evidence="7 9" id="KW-0406">Ion transport</keyword>
<dbReference type="AlphaFoldDB" id="A0A8B7ZML5"/>
<dbReference type="PRINTS" id="PR01232">
    <property type="entry name" value="NAHCO3TRSPRT"/>
</dbReference>
<evidence type="ECO:0000313" key="14">
    <source>
        <dbReference type="RefSeq" id="XP_022104601.1"/>
    </source>
</evidence>
<feature type="transmembrane region" description="Helical" evidence="9">
    <location>
        <begin position="799"/>
        <end position="817"/>
    </location>
</feature>
<evidence type="ECO:0000256" key="6">
    <source>
        <dbReference type="ARBA" id="ARBA00022989"/>
    </source>
</evidence>
<feature type="compositionally biased region" description="Polar residues" evidence="10">
    <location>
        <begin position="358"/>
        <end position="369"/>
    </location>
</feature>
<dbReference type="Pfam" id="PF00955">
    <property type="entry name" value="HCO3_cotransp"/>
    <property type="match status" value="1"/>
</dbReference>
<dbReference type="OrthoDB" id="1735926at2759"/>
<dbReference type="InterPro" id="IPR003024">
    <property type="entry name" value="Na/HCO3_transpt"/>
</dbReference>
<feature type="compositionally biased region" description="Polar residues" evidence="10">
    <location>
        <begin position="115"/>
        <end position="124"/>
    </location>
</feature>
<dbReference type="KEGG" id="aplc:110986744"/>
<feature type="domain" description="Bicarbonate transporter-like transmembrane" evidence="11">
    <location>
        <begin position="537"/>
        <end position="1077"/>
    </location>
</feature>
<feature type="transmembrane region" description="Helical" evidence="9">
    <location>
        <begin position="651"/>
        <end position="671"/>
    </location>
</feature>
<keyword evidence="3 9" id="KW-0813">Transport</keyword>
<dbReference type="InterPro" id="IPR011531">
    <property type="entry name" value="HCO3_transpt-like_TM_dom"/>
</dbReference>
<comment type="similarity">
    <text evidence="2 9">Belongs to the anion exchanger (TC 2.A.31) family.</text>
</comment>
<dbReference type="GO" id="GO:0008510">
    <property type="term" value="F:sodium:bicarbonate symporter activity"/>
    <property type="evidence" value="ECO:0007669"/>
    <property type="project" value="TreeGrafter"/>
</dbReference>
<sequence length="1234" mass="137514">MADEDVEEAEKRRRASTDSVGKRKVSLDFGKRRGSLSFARWFRRDKEKIDENDVVVDHGIHYHQPQHPVDEQDSAGHRAVYVGVHMPLKPRHHHRHHRHKHHKHKKNGLDESDSNQDIGPSSETPLLKEEKQEQPPQQRVKFILGDEGDEEHVSHEVFTELEELTVGGDGEESWKEMARWIKYEEDVDVGADRWSKPHIATLPLHSLFELRSCLMTGTVCLDMEAEDLLQIADIVLDKLIASNQLEEEKRDQVREALLRKHHHHGQKKHREKRGSSILPMIRSLTDIGRSLSGSAGYGSSMEQGAEASVQGHIVGAAIHAANMQASGASTPNFMHHHHNSGTHLSVEGSEEASRKDSSASASNLPKVASATSMKARSNFMRKIPPGAEASNVLVGEVDFLSRPIIAFVRLAQSVLLEDLTEVPIPTRFLFIMLGPHCEEETKYHEIGRCIATLMSDPVFHGVAYKAKTVEDLLAGIDEFMDQVTVLPPGVWDPDIRIEPPKTAPSTSHRLSSIQPANGHIEGCEEEKKHEGLDFTGRPFGGLVADVRRRLPHYLSDYKDSLHLQCLASIFFMYFACITPVITFGGLLGEATNNLMATLEGLLGSAICGVGFALFSGQPLTILGSTGPILIYEKILVAFCQSNELDYLSFRFWIGLWTCLMVVILVACDASAMVKYFTRFTEESFSSLISFIFIYEAIHKLVKIYETNPVEKWSNETAVYECDCVVENSTLDWLDKKTDDCDKINGTAMGNYCDLHVPKNDVFLMSVILMLGTFAIAFSLKKSRNTPYFPTIVRTTVSDFSVFLAVLIMIGVDILFGVNTPKLHVPSTFQPTSSEREGWLVPPFGKNPWWTALAAFLPALLALILIFMDQQITAVIVNRKENKLKKGVGYHLDLLVVGLLLGLCSILGLPWFVAATVLSINHVSSLKVESECKAPGERPKLIGCREQRVTALIVFILIGLATLMTSVLSLIPMPVLYGVFLFMGISSLANVQFVDRLQLFFMPPKHQPDYIYLRHVGLRRVHLFTAIQLSCLIILWVIKSTDAALVFPIMVLAVAIVRKLMDHVFSQRELENLDDVMPEIVKRAKHDQRKAAEEEVAKTGDAIVDGRVQLPLAGGNVLTIPVDKVQFHHESGTLNISEEMAKTGIWKTLACNAREKAAAAERKKASGRDETDAKKRMHDMPLKQEKFSPDTEKLPTIDDEEAATIPYRQPTGSISGEITFSVPKFTVGGDSETSV</sequence>
<feature type="domain" description="Band 3 cytoplasmic" evidence="12">
    <location>
        <begin position="155"/>
        <end position="493"/>
    </location>
</feature>
<gene>
    <name evidence="14" type="primary">LOC110986744</name>
</gene>
<keyword evidence="4" id="KW-1003">Cell membrane</keyword>
<name>A0A8B7ZML5_ACAPL</name>
<comment type="caution">
    <text evidence="9">Lacks conserved residue(s) required for the propagation of feature annotation.</text>
</comment>
<feature type="region of interest" description="Disordered" evidence="10">
    <location>
        <begin position="1"/>
        <end position="29"/>
    </location>
</feature>
<dbReference type="GO" id="GO:0051453">
    <property type="term" value="P:regulation of intracellular pH"/>
    <property type="evidence" value="ECO:0007669"/>
    <property type="project" value="TreeGrafter"/>
</dbReference>
<dbReference type="Proteomes" id="UP000694845">
    <property type="component" value="Unplaced"/>
</dbReference>
<dbReference type="GO" id="GO:0005452">
    <property type="term" value="F:solute:inorganic anion antiporter activity"/>
    <property type="evidence" value="ECO:0007669"/>
    <property type="project" value="InterPro"/>
</dbReference>
<dbReference type="GO" id="GO:0016323">
    <property type="term" value="C:basolateral plasma membrane"/>
    <property type="evidence" value="ECO:0007669"/>
    <property type="project" value="UniProtKB-SubCell"/>
</dbReference>
<comment type="subcellular location">
    <subcellularLocation>
        <location evidence="1">Basolateral cell membrane</location>
        <topology evidence="1">Multi-pass membrane protein</topology>
    </subcellularLocation>
    <subcellularLocation>
        <location evidence="9">Membrane</location>
        <topology evidence="9">Multi-pass membrane protein</topology>
    </subcellularLocation>
</comment>
<feature type="transmembrane region" description="Helical" evidence="9">
    <location>
        <begin position="948"/>
        <end position="970"/>
    </location>
</feature>
<feature type="transmembrane region" description="Helical" evidence="9">
    <location>
        <begin position="976"/>
        <end position="1000"/>
    </location>
</feature>
<dbReference type="Gene3D" id="3.40.930.10">
    <property type="entry name" value="Mannitol-specific EII, Chain A"/>
    <property type="match status" value="1"/>
</dbReference>
<dbReference type="InterPro" id="IPR003020">
    <property type="entry name" value="HCO3_transpt_euk"/>
</dbReference>
<evidence type="ECO:0000256" key="10">
    <source>
        <dbReference type="SAM" id="MobiDB-lite"/>
    </source>
</evidence>
<dbReference type="GO" id="GO:0008509">
    <property type="term" value="F:monoatomic anion transmembrane transporter activity"/>
    <property type="evidence" value="ECO:0007669"/>
    <property type="project" value="InterPro"/>
</dbReference>
<dbReference type="GeneID" id="110986744"/>
<evidence type="ECO:0000256" key="2">
    <source>
        <dbReference type="ARBA" id="ARBA00010993"/>
    </source>
</evidence>
<feature type="transmembrane region" description="Helical" evidence="9">
    <location>
        <begin position="761"/>
        <end position="779"/>
    </location>
</feature>
<dbReference type="Pfam" id="PF07565">
    <property type="entry name" value="Band_3_cyto"/>
    <property type="match status" value="1"/>
</dbReference>
<evidence type="ECO:0000259" key="11">
    <source>
        <dbReference type="Pfam" id="PF00955"/>
    </source>
</evidence>
<evidence type="ECO:0000313" key="13">
    <source>
        <dbReference type="Proteomes" id="UP000694845"/>
    </source>
</evidence>
<feature type="transmembrane region" description="Helical" evidence="9">
    <location>
        <begin position="886"/>
        <end position="902"/>
    </location>
</feature>
<accession>A0A8B7ZML5</accession>
<evidence type="ECO:0000256" key="5">
    <source>
        <dbReference type="ARBA" id="ARBA00022692"/>
    </source>
</evidence>
<dbReference type="PANTHER" id="PTHR11453">
    <property type="entry name" value="ANION EXCHANGE PROTEIN"/>
    <property type="match status" value="1"/>
</dbReference>
<reference evidence="14" key="1">
    <citation type="submission" date="2025-08" db="UniProtKB">
        <authorList>
            <consortium name="RefSeq"/>
        </authorList>
    </citation>
    <scope>IDENTIFICATION</scope>
</reference>
<evidence type="ECO:0000256" key="4">
    <source>
        <dbReference type="ARBA" id="ARBA00022475"/>
    </source>
</evidence>
<feature type="region of interest" description="Disordered" evidence="10">
    <location>
        <begin position="90"/>
        <end position="137"/>
    </location>
</feature>
<dbReference type="FunFam" id="1.10.287.570:FF:000001">
    <property type="entry name" value="Anion exchange protein"/>
    <property type="match status" value="1"/>
</dbReference>
<feature type="transmembrane region" description="Helical" evidence="9">
    <location>
        <begin position="848"/>
        <end position="866"/>
    </location>
</feature>